<dbReference type="RefSeq" id="WP_347881529.1">
    <property type="nucleotide sequence ID" value="NZ_CP040908.1"/>
</dbReference>
<dbReference type="GO" id="GO:0030416">
    <property type="term" value="P:methylamine metabolic process"/>
    <property type="evidence" value="ECO:0007669"/>
    <property type="project" value="InterPro"/>
</dbReference>
<keyword evidence="4 5" id="KW-0472">Membrane</keyword>
<dbReference type="AlphaFoldDB" id="A0A7H9DTE9"/>
<feature type="transmembrane region" description="Helical" evidence="5">
    <location>
        <begin position="50"/>
        <end position="69"/>
    </location>
</feature>
<dbReference type="Proteomes" id="UP000510643">
    <property type="component" value="Chromosome"/>
</dbReference>
<dbReference type="EMBL" id="CP040908">
    <property type="protein sequence ID" value="QLL58350.1"/>
    <property type="molecule type" value="Genomic_DNA"/>
</dbReference>
<dbReference type="GO" id="GO:0016020">
    <property type="term" value="C:membrane"/>
    <property type="evidence" value="ECO:0007669"/>
    <property type="project" value="UniProtKB-SubCell"/>
</dbReference>
<dbReference type="KEGG" id="efal:FH779_09745"/>
<keyword evidence="3 5" id="KW-1133">Transmembrane helix</keyword>
<name>A0A7H9DTE9_9FLAO</name>
<evidence type="ECO:0000256" key="1">
    <source>
        <dbReference type="ARBA" id="ARBA00004141"/>
    </source>
</evidence>
<gene>
    <name evidence="7" type="ORF">FH779_09745</name>
</gene>
<accession>A0A7H9DTE9</accession>
<keyword evidence="8" id="KW-1185">Reference proteome</keyword>
<evidence type="ECO:0000256" key="2">
    <source>
        <dbReference type="ARBA" id="ARBA00022692"/>
    </source>
</evidence>
<reference evidence="7 8" key="1">
    <citation type="submission" date="2019-06" db="EMBL/GenBank/DDBJ databases">
        <title>Emergence of pandrug resistant Empedobacter falsenii in China.</title>
        <authorList>
            <person name="Dong N."/>
            <person name="Chen S."/>
            <person name="Zhang R."/>
        </authorList>
    </citation>
    <scope>NUCLEOTIDE SEQUENCE [LARGE SCALE GENOMIC DNA]</scope>
    <source>
        <strain evidence="7 8">1681-1</strain>
    </source>
</reference>
<comment type="subcellular location">
    <subcellularLocation>
        <location evidence="1">Membrane</location>
        <topology evidence="1">Multi-pass membrane protein</topology>
    </subcellularLocation>
</comment>
<dbReference type="Pfam" id="PF07291">
    <property type="entry name" value="MauE"/>
    <property type="match status" value="1"/>
</dbReference>
<evidence type="ECO:0000313" key="8">
    <source>
        <dbReference type="Proteomes" id="UP000510643"/>
    </source>
</evidence>
<dbReference type="InterPro" id="IPR009908">
    <property type="entry name" value="Methylamine_util_MauE"/>
</dbReference>
<evidence type="ECO:0000313" key="7">
    <source>
        <dbReference type="EMBL" id="QLL58350.1"/>
    </source>
</evidence>
<organism evidence="7 8">
    <name type="scientific">Empedobacter falsenii</name>
    <dbReference type="NCBI Taxonomy" id="343874"/>
    <lineage>
        <taxon>Bacteria</taxon>
        <taxon>Pseudomonadati</taxon>
        <taxon>Bacteroidota</taxon>
        <taxon>Flavobacteriia</taxon>
        <taxon>Flavobacteriales</taxon>
        <taxon>Weeksellaceae</taxon>
        <taxon>Empedobacter</taxon>
    </lineage>
</organism>
<evidence type="ECO:0000259" key="6">
    <source>
        <dbReference type="Pfam" id="PF07291"/>
    </source>
</evidence>
<feature type="domain" description="Methylamine utilisation protein MauE" evidence="6">
    <location>
        <begin position="8"/>
        <end position="72"/>
    </location>
</feature>
<sequence>MRKIAPLIQTLVCYLFIILFIYTAVSKLIDFENFQIQLAQSPLLSVYAEFIVYTKKISIGIVIALLLLVSKRTLQQ</sequence>
<evidence type="ECO:0000256" key="5">
    <source>
        <dbReference type="SAM" id="Phobius"/>
    </source>
</evidence>
<feature type="transmembrane region" description="Helical" evidence="5">
    <location>
        <begin position="7"/>
        <end position="25"/>
    </location>
</feature>
<evidence type="ECO:0000256" key="3">
    <source>
        <dbReference type="ARBA" id="ARBA00022989"/>
    </source>
</evidence>
<dbReference type="GeneID" id="96091079"/>
<keyword evidence="2 5" id="KW-0812">Transmembrane</keyword>
<proteinExistence type="predicted"/>
<evidence type="ECO:0000256" key="4">
    <source>
        <dbReference type="ARBA" id="ARBA00023136"/>
    </source>
</evidence>
<protein>
    <recommendedName>
        <fullName evidence="6">Methylamine utilisation protein MauE domain-containing protein</fullName>
    </recommendedName>
</protein>